<gene>
    <name evidence="3" type="ORF">MF646_11580</name>
</gene>
<dbReference type="AlphaFoldDB" id="A0A9X2I7K1"/>
<evidence type="ECO:0000313" key="3">
    <source>
        <dbReference type="EMBL" id="MCL7747760.1"/>
    </source>
</evidence>
<dbReference type="Pfam" id="PF25888">
    <property type="entry name" value="WHD_DnaB"/>
    <property type="match status" value="1"/>
</dbReference>
<evidence type="ECO:0000313" key="4">
    <source>
        <dbReference type="Proteomes" id="UP001139150"/>
    </source>
</evidence>
<feature type="compositionally biased region" description="Basic residues" evidence="1">
    <location>
        <begin position="417"/>
        <end position="427"/>
    </location>
</feature>
<dbReference type="Proteomes" id="UP001139150">
    <property type="component" value="Unassembled WGS sequence"/>
</dbReference>
<name>A0A9X2I7K1_9BACI</name>
<keyword evidence="4" id="KW-1185">Reference proteome</keyword>
<feature type="compositionally biased region" description="Basic and acidic residues" evidence="1">
    <location>
        <begin position="428"/>
        <end position="445"/>
    </location>
</feature>
<organism evidence="3 4">
    <name type="scientific">Halalkalibacter alkaliphilus</name>
    <dbReference type="NCBI Taxonomy" id="2917993"/>
    <lineage>
        <taxon>Bacteria</taxon>
        <taxon>Bacillati</taxon>
        <taxon>Bacillota</taxon>
        <taxon>Bacilli</taxon>
        <taxon>Bacillales</taxon>
        <taxon>Bacillaceae</taxon>
        <taxon>Halalkalibacter</taxon>
    </lineage>
</organism>
<accession>A0A9X2I7K1</accession>
<dbReference type="InterPro" id="IPR058660">
    <property type="entry name" value="WHD_DnaB"/>
</dbReference>
<feature type="compositionally biased region" description="Polar residues" evidence="1">
    <location>
        <begin position="406"/>
        <end position="416"/>
    </location>
</feature>
<feature type="domain" description="Replicative helicase loading/DNA remodeling protein DnaB N-terminal winged helix" evidence="2">
    <location>
        <begin position="10"/>
        <end position="255"/>
    </location>
</feature>
<reference evidence="3" key="1">
    <citation type="submission" date="2022-02" db="EMBL/GenBank/DDBJ databases">
        <title>Halalkalibacter sp. nov. isolated from Lonar Lake, India.</title>
        <authorList>
            <person name="Joshi A."/>
            <person name="Thite S."/>
            <person name="Lodha T."/>
        </authorList>
    </citation>
    <scope>NUCLEOTIDE SEQUENCE</scope>
    <source>
        <strain evidence="3">MEB205</strain>
    </source>
</reference>
<protein>
    <submittedName>
        <fullName evidence="3">DnaD domain protein</fullName>
    </submittedName>
</protein>
<sequence length="482" mass="55913">MTWHWKELLPVDRFSVRTSNFITEMDRLTLTLLYQPLTGAIAHSLYLTLLSQLEKDQYWSNELTHRQLMMLLGVSLEVIYEERKKLEGIGLLKTYKRKDEDGGATYLYELQPPMTPKQFFENDVLSVYLFNRLGKSHYRTLRDRFTLDKIDHDQYTEMTYAFDEVFVSLHHSEMVTNLKSETGNALKMEKGKELLSINDQNEMMFTQFDFDLLVKSLSTFIVPEEILTSEVKKTISRLAFVYKIEPLEMSSIVQQALLHDEKLDLLELRKKAQEWYKVEHGNEPPGIGMQKQPVNQQTMAGKEPQTEEERAIKFYETTSPLELLEIRSHGGKVAAADVKIIESLILDHQLLPGVANVLLDFMLYSHDMKLSKALIDKVAGHWSRKKVKNVKEAMQLAILEQRKANEASTQKVTQAQAKKRSGQRKQPQKRDKLPKWLVAEKKEQSTTESKANENPNRKNEDEQSFEQMLENLRKSKAQKGGK</sequence>
<feature type="region of interest" description="Disordered" evidence="1">
    <location>
        <begin position="404"/>
        <end position="482"/>
    </location>
</feature>
<proteinExistence type="predicted"/>
<evidence type="ECO:0000259" key="2">
    <source>
        <dbReference type="Pfam" id="PF25888"/>
    </source>
</evidence>
<evidence type="ECO:0000256" key="1">
    <source>
        <dbReference type="SAM" id="MobiDB-lite"/>
    </source>
</evidence>
<dbReference type="RefSeq" id="WP_250096659.1">
    <property type="nucleotide sequence ID" value="NZ_JAKRYL010000011.1"/>
</dbReference>
<dbReference type="EMBL" id="JAKRYL010000011">
    <property type="protein sequence ID" value="MCL7747760.1"/>
    <property type="molecule type" value="Genomic_DNA"/>
</dbReference>
<comment type="caution">
    <text evidence="3">The sequence shown here is derived from an EMBL/GenBank/DDBJ whole genome shotgun (WGS) entry which is preliminary data.</text>
</comment>